<feature type="transmembrane region" description="Helical" evidence="3">
    <location>
        <begin position="6"/>
        <end position="26"/>
    </location>
</feature>
<dbReference type="GO" id="GO:0004190">
    <property type="term" value="F:aspartic-type endopeptidase activity"/>
    <property type="evidence" value="ECO:0007669"/>
    <property type="project" value="InterPro"/>
</dbReference>
<proteinExistence type="inferred from homology"/>
<evidence type="ECO:0000256" key="2">
    <source>
        <dbReference type="RuleBase" id="RU003793"/>
    </source>
</evidence>
<name>A0A849ATK2_9MICO</name>
<protein>
    <submittedName>
        <fullName evidence="5">Prepilin peptidase</fullName>
    </submittedName>
</protein>
<accession>A0A849ATK2</accession>
<organism evidence="5 6">
    <name type="scientific">Flexivirga aerilata</name>
    <dbReference type="NCBI Taxonomy" id="1656889"/>
    <lineage>
        <taxon>Bacteria</taxon>
        <taxon>Bacillati</taxon>
        <taxon>Actinomycetota</taxon>
        <taxon>Actinomycetes</taxon>
        <taxon>Micrococcales</taxon>
        <taxon>Dermacoccaceae</taxon>
        <taxon>Flexivirga</taxon>
    </lineage>
</organism>
<dbReference type="InterPro" id="IPR000045">
    <property type="entry name" value="Prepilin_IV_endopep_pep"/>
</dbReference>
<dbReference type="Gene3D" id="1.20.120.1220">
    <property type="match status" value="1"/>
</dbReference>
<comment type="caution">
    <text evidence="5">The sequence shown here is derived from an EMBL/GenBank/DDBJ whole genome shotgun (WGS) entry which is preliminary data.</text>
</comment>
<keyword evidence="3" id="KW-0472">Membrane</keyword>
<dbReference type="Proteomes" id="UP000557772">
    <property type="component" value="Unassembled WGS sequence"/>
</dbReference>
<evidence type="ECO:0000313" key="6">
    <source>
        <dbReference type="Proteomes" id="UP000557772"/>
    </source>
</evidence>
<dbReference type="InterPro" id="IPR014032">
    <property type="entry name" value="Peptidase_A24A_bac"/>
</dbReference>
<dbReference type="AlphaFoldDB" id="A0A849ATK2"/>
<sequence>MLTDRFDLVAAVGYAAAGIPLLALAVIDARTHRLPDRITLPLIPGSLLVAAAASASTHDWPALGRAAAAGLTVFAVGFAIMFASPGGAGLGFGDVKLGASLGILTGWLSWGTVVGAIALAFLGAGLWAAALVLTRRANRHTHLAFGPFLIGGAVLAIVAG</sequence>
<dbReference type="EMBL" id="JABENB010000002">
    <property type="protein sequence ID" value="NNG40062.1"/>
    <property type="molecule type" value="Genomic_DNA"/>
</dbReference>
<gene>
    <name evidence="5" type="ORF">HJ588_12395</name>
</gene>
<evidence type="ECO:0000259" key="4">
    <source>
        <dbReference type="Pfam" id="PF01478"/>
    </source>
</evidence>
<keyword evidence="3" id="KW-1133">Transmembrane helix</keyword>
<evidence type="ECO:0000256" key="3">
    <source>
        <dbReference type="SAM" id="Phobius"/>
    </source>
</evidence>
<dbReference type="RefSeq" id="WP_171156019.1">
    <property type="nucleotide sequence ID" value="NZ_JABENB010000002.1"/>
</dbReference>
<dbReference type="PANTHER" id="PTHR30487">
    <property type="entry name" value="TYPE 4 PREPILIN-LIKE PROTEINS LEADER PEPTIDE-PROCESSING ENZYME"/>
    <property type="match status" value="1"/>
</dbReference>
<evidence type="ECO:0000256" key="1">
    <source>
        <dbReference type="ARBA" id="ARBA00005801"/>
    </source>
</evidence>
<dbReference type="Pfam" id="PF01478">
    <property type="entry name" value="Peptidase_A24"/>
    <property type="match status" value="1"/>
</dbReference>
<feature type="domain" description="Prepilin type IV endopeptidase peptidase" evidence="4">
    <location>
        <begin position="20"/>
        <end position="127"/>
    </location>
</feature>
<reference evidence="5 6" key="1">
    <citation type="submission" date="2020-05" db="EMBL/GenBank/DDBJ databases">
        <title>Flexivirga sp. ID2601S isolated from air conditioner.</title>
        <authorList>
            <person name="Kim D.H."/>
        </authorList>
    </citation>
    <scope>NUCLEOTIDE SEQUENCE [LARGE SCALE GENOMIC DNA]</scope>
    <source>
        <strain evidence="5 6">ID2601S</strain>
    </source>
</reference>
<dbReference type="GO" id="GO:0006465">
    <property type="term" value="P:signal peptide processing"/>
    <property type="evidence" value="ECO:0007669"/>
    <property type="project" value="TreeGrafter"/>
</dbReference>
<dbReference type="GO" id="GO:0005886">
    <property type="term" value="C:plasma membrane"/>
    <property type="evidence" value="ECO:0007669"/>
    <property type="project" value="TreeGrafter"/>
</dbReference>
<keyword evidence="3" id="KW-0812">Transmembrane</keyword>
<feature type="transmembrane region" description="Helical" evidence="3">
    <location>
        <begin position="62"/>
        <end position="83"/>
    </location>
</feature>
<dbReference type="InterPro" id="IPR050882">
    <property type="entry name" value="Prepilin_peptidase/N-MTase"/>
</dbReference>
<dbReference type="PRINTS" id="PR00864">
    <property type="entry name" value="PREPILNPTASE"/>
</dbReference>
<keyword evidence="6" id="KW-1185">Reference proteome</keyword>
<comment type="similarity">
    <text evidence="1 2">Belongs to the peptidase A24 family.</text>
</comment>
<feature type="transmembrane region" description="Helical" evidence="3">
    <location>
        <begin position="116"/>
        <end position="134"/>
    </location>
</feature>
<dbReference type="PANTHER" id="PTHR30487:SF0">
    <property type="entry name" value="PREPILIN LEADER PEPTIDASE_N-METHYLTRANSFERASE-RELATED"/>
    <property type="match status" value="1"/>
</dbReference>
<evidence type="ECO:0000313" key="5">
    <source>
        <dbReference type="EMBL" id="NNG40062.1"/>
    </source>
</evidence>
<feature type="transmembrane region" description="Helical" evidence="3">
    <location>
        <begin position="141"/>
        <end position="159"/>
    </location>
</feature>